<name>A0AAV1DM24_OLDCO</name>
<reference evidence="2" key="1">
    <citation type="submission" date="2023-03" db="EMBL/GenBank/DDBJ databases">
        <authorList>
            <person name="Julca I."/>
        </authorList>
    </citation>
    <scope>NUCLEOTIDE SEQUENCE</scope>
</reference>
<evidence type="ECO:0000313" key="2">
    <source>
        <dbReference type="EMBL" id="CAI9108009.1"/>
    </source>
</evidence>
<dbReference type="Proteomes" id="UP001161247">
    <property type="component" value="Chromosome 5"/>
</dbReference>
<sequence>MARPLLLITRSLCSAKLYEVGQDKIFNHEFQLPRTKSGRYYCGSSYGWLITHRHGKSIKLINPLTEEMIKIDSTIRTSFNKAILSRTPTISASSQEKDGFYLGGICNFGGKAQLDGLLYALDENNRIVAFDYNSSVGICCLCKKFLIILMRIFHASFMCTS</sequence>
<feature type="domain" description="KIB1-4 beta-propeller" evidence="1">
    <location>
        <begin position="22"/>
        <end position="90"/>
    </location>
</feature>
<keyword evidence="3" id="KW-1185">Reference proteome</keyword>
<gene>
    <name evidence="2" type="ORF">OLC1_LOCUS16182</name>
</gene>
<dbReference type="InterPro" id="IPR005174">
    <property type="entry name" value="KIB1-4_b-propeller"/>
</dbReference>
<dbReference type="EMBL" id="OX459122">
    <property type="protein sequence ID" value="CAI9108009.1"/>
    <property type="molecule type" value="Genomic_DNA"/>
</dbReference>
<evidence type="ECO:0000313" key="3">
    <source>
        <dbReference type="Proteomes" id="UP001161247"/>
    </source>
</evidence>
<evidence type="ECO:0000259" key="1">
    <source>
        <dbReference type="Pfam" id="PF03478"/>
    </source>
</evidence>
<accession>A0AAV1DM24</accession>
<dbReference type="AlphaFoldDB" id="A0AAV1DM24"/>
<dbReference type="Pfam" id="PF03478">
    <property type="entry name" value="Beta-prop_KIB1-4"/>
    <property type="match status" value="1"/>
</dbReference>
<protein>
    <submittedName>
        <fullName evidence="2">OLC1v1007517C1</fullName>
    </submittedName>
</protein>
<proteinExistence type="predicted"/>
<organism evidence="2 3">
    <name type="scientific">Oldenlandia corymbosa var. corymbosa</name>
    <dbReference type="NCBI Taxonomy" id="529605"/>
    <lineage>
        <taxon>Eukaryota</taxon>
        <taxon>Viridiplantae</taxon>
        <taxon>Streptophyta</taxon>
        <taxon>Embryophyta</taxon>
        <taxon>Tracheophyta</taxon>
        <taxon>Spermatophyta</taxon>
        <taxon>Magnoliopsida</taxon>
        <taxon>eudicotyledons</taxon>
        <taxon>Gunneridae</taxon>
        <taxon>Pentapetalae</taxon>
        <taxon>asterids</taxon>
        <taxon>lamiids</taxon>
        <taxon>Gentianales</taxon>
        <taxon>Rubiaceae</taxon>
        <taxon>Rubioideae</taxon>
        <taxon>Spermacoceae</taxon>
        <taxon>Hedyotis-Oldenlandia complex</taxon>
        <taxon>Oldenlandia</taxon>
    </lineage>
</organism>